<dbReference type="OrthoDB" id="4394119at2"/>
<comment type="cofactor">
    <cofactor evidence="1">
        <name>Fe(2+)</name>
        <dbReference type="ChEBI" id="CHEBI:29033"/>
    </cofactor>
</comment>
<evidence type="ECO:0000256" key="5">
    <source>
        <dbReference type="ARBA" id="ARBA00035013"/>
    </source>
</evidence>
<keyword evidence="4" id="KW-0408">Iron</keyword>
<dbReference type="InterPro" id="IPR009770">
    <property type="entry name" value="HGLS"/>
</dbReference>
<keyword evidence="2" id="KW-0223">Dioxygenase</keyword>
<dbReference type="Gene3D" id="3.10.180.80">
    <property type="entry name" value="Uncharacterised protein PF07063, DUF1338"/>
    <property type="match status" value="1"/>
</dbReference>
<dbReference type="Proteomes" id="UP000431485">
    <property type="component" value="Unassembled WGS sequence"/>
</dbReference>
<dbReference type="PANTHER" id="PTHR39479">
    <property type="match status" value="1"/>
</dbReference>
<evidence type="ECO:0000313" key="9">
    <source>
        <dbReference type="EMBL" id="MTD19308.1"/>
    </source>
</evidence>
<comment type="similarity">
    <text evidence="5">Belongs to the 2-oxoadipate dioxygenase/decarboxylase family.</text>
</comment>
<evidence type="ECO:0000256" key="2">
    <source>
        <dbReference type="ARBA" id="ARBA00022964"/>
    </source>
</evidence>
<protein>
    <recommendedName>
        <fullName evidence="7">2-oxoadipate dioxygenase/decarboxylase</fullName>
        <ecNumber evidence="6">1.13.11.93</ecNumber>
    </recommendedName>
    <alternativeName>
        <fullName evidence="8">2-hydroxyglutarate synthase</fullName>
    </alternativeName>
</protein>
<keyword evidence="10" id="KW-1185">Reference proteome</keyword>
<dbReference type="Pfam" id="PF07063">
    <property type="entry name" value="HGLS"/>
    <property type="match status" value="1"/>
</dbReference>
<evidence type="ECO:0000256" key="6">
    <source>
        <dbReference type="ARBA" id="ARBA00035023"/>
    </source>
</evidence>
<dbReference type="CDD" id="cd16348">
    <property type="entry name" value="VOC_YdcJ_like"/>
    <property type="match status" value="1"/>
</dbReference>
<evidence type="ECO:0000256" key="4">
    <source>
        <dbReference type="ARBA" id="ARBA00023004"/>
    </source>
</evidence>
<dbReference type="EMBL" id="WLYI01000010">
    <property type="protein sequence ID" value="MTD19308.1"/>
    <property type="molecule type" value="Genomic_DNA"/>
</dbReference>
<dbReference type="RefSeq" id="WP_154743020.1">
    <property type="nucleotide sequence ID" value="NZ_JBHSTG010000041.1"/>
</dbReference>
<accession>A0A7X2RQT5</accession>
<sequence length="464" mass="51931">MPQATQSHVSPDDIRLQFSQAMSDMYKLEVPLYGNLLELVNATNAQVLARRPELVEQLSDAEDLSRLSVERHGAIRLGAAAEMRMMRRMLAVMGMFPVGYYDLSVAGVPVHATAFRPISDRALAACPFRLFTSLLRHELIDDEQARTLASALLAKREIFTDRVKVLIGKFEDQGGLCSGDADEFIEQALHTFRWHTQSTATYDQYNLLNKQHRLVADIAAFKGPHINHLTPRTLDIDQVQRSMTAYGIEPKAFIEGPPKRRCAILLRQTSFKALEEAIAFADQNNMHGRHTARFGEIEQRGIALTRKGRELYDLLLTQARGSHAAAGGGSDSYVECLERAFREFPDDYAALRSQRLAHFRYRVLEEAQPLPGEFNTGWTADSLVAKGYVAFDPLVYEDFLPVSAAGIFQSNLGDVVHSDYRAPANQRAFEDALGATVHDECSLYADVEARSLEHCIERLSAMAR</sequence>
<evidence type="ECO:0000256" key="3">
    <source>
        <dbReference type="ARBA" id="ARBA00023002"/>
    </source>
</evidence>
<gene>
    <name evidence="9" type="ORF">GIR22_09130</name>
</gene>
<keyword evidence="3" id="KW-0560">Oxidoreductase</keyword>
<dbReference type="SMART" id="SM01150">
    <property type="entry name" value="DUF1338"/>
    <property type="match status" value="1"/>
</dbReference>
<evidence type="ECO:0000256" key="8">
    <source>
        <dbReference type="ARBA" id="ARBA00035045"/>
    </source>
</evidence>
<evidence type="ECO:0000313" key="10">
    <source>
        <dbReference type="Proteomes" id="UP000431485"/>
    </source>
</evidence>
<evidence type="ECO:0000256" key="7">
    <source>
        <dbReference type="ARBA" id="ARBA00035034"/>
    </source>
</evidence>
<proteinExistence type="inferred from homology"/>
<comment type="caution">
    <text evidence="9">The sequence shown here is derived from an EMBL/GenBank/DDBJ whole genome shotgun (WGS) entry which is preliminary data.</text>
</comment>
<dbReference type="PANTHER" id="PTHR39479:SF2">
    <property type="entry name" value="2-OXOADIPATE DIOXYGENASE_DECARBOXYLASE"/>
    <property type="match status" value="1"/>
</dbReference>
<name>A0A7X2RQT5_9PSED</name>
<organism evidence="9 10">
    <name type="scientific">Pseudomonas karstica</name>
    <dbReference type="NCBI Taxonomy" id="1055468"/>
    <lineage>
        <taxon>Bacteria</taxon>
        <taxon>Pseudomonadati</taxon>
        <taxon>Pseudomonadota</taxon>
        <taxon>Gammaproteobacteria</taxon>
        <taxon>Pseudomonadales</taxon>
        <taxon>Pseudomonadaceae</taxon>
        <taxon>Pseudomonas</taxon>
    </lineage>
</organism>
<dbReference type="InterPro" id="IPR047869">
    <property type="entry name" value="YdcJ_bac-like"/>
</dbReference>
<evidence type="ECO:0000256" key="1">
    <source>
        <dbReference type="ARBA" id="ARBA00001954"/>
    </source>
</evidence>
<dbReference type="AlphaFoldDB" id="A0A7X2RQT5"/>
<reference evidence="9 10" key="1">
    <citation type="submission" date="2019-11" db="EMBL/GenBank/DDBJ databases">
        <title>Pseudmonas karstica sp. nov. and Pseudomonas spelaei sp. nov. from caves.</title>
        <authorList>
            <person name="Zeman M."/>
        </authorList>
    </citation>
    <scope>NUCLEOTIDE SEQUENCE [LARGE SCALE GENOMIC DNA]</scope>
    <source>
        <strain evidence="9 10">CCM 7891</strain>
    </source>
</reference>
<dbReference type="GO" id="GO:0051213">
    <property type="term" value="F:dioxygenase activity"/>
    <property type="evidence" value="ECO:0007669"/>
    <property type="project" value="UniProtKB-KW"/>
</dbReference>
<dbReference type="EC" id="1.13.11.93" evidence="6"/>